<dbReference type="EMBL" id="NOJY02000009">
    <property type="protein sequence ID" value="RDY28088.1"/>
    <property type="molecule type" value="Genomic_DNA"/>
</dbReference>
<keyword evidence="1" id="KW-0479">Metal-binding</keyword>
<evidence type="ECO:0000259" key="4">
    <source>
        <dbReference type="Pfam" id="PF07687"/>
    </source>
</evidence>
<name>A0A371J5Y6_9FIRM</name>
<feature type="active site" evidence="3">
    <location>
        <position position="78"/>
    </location>
</feature>
<dbReference type="InterPro" id="IPR017150">
    <property type="entry name" value="Pept_M20_glutamate_carboxypep"/>
</dbReference>
<proteinExistence type="predicted"/>
<dbReference type="PANTHER" id="PTHR43808">
    <property type="entry name" value="ACETYLORNITHINE DEACETYLASE"/>
    <property type="match status" value="1"/>
</dbReference>
<dbReference type="Pfam" id="PF07687">
    <property type="entry name" value="M20_dimer"/>
    <property type="match status" value="1"/>
</dbReference>
<dbReference type="InterPro" id="IPR036264">
    <property type="entry name" value="Bact_exopeptidase_dim_dom"/>
</dbReference>
<keyword evidence="2" id="KW-0378">Hydrolase</keyword>
<reference evidence="5 6" key="1">
    <citation type="journal article" date="2017" name="Genome Announc.">
        <title>Draft Genome Sequence of Romboutsia weinsteinii sp. nov. Strain CCRI-19649(T) Isolated from Surface Water.</title>
        <authorList>
            <person name="Maheux A.F."/>
            <person name="Boudreau D.K."/>
            <person name="Berube E."/>
            <person name="Boissinot M."/>
            <person name="Cantin P."/>
            <person name="Raymond F."/>
            <person name="Corbeil J."/>
            <person name="Omar R.F."/>
            <person name="Bergeron M.G."/>
        </authorList>
    </citation>
    <scope>NUCLEOTIDE SEQUENCE [LARGE SCALE GENOMIC DNA]</scope>
    <source>
        <strain evidence="5 6">CCRI-19649</strain>
    </source>
</reference>
<dbReference type="GO" id="GO:0046872">
    <property type="term" value="F:metal ion binding"/>
    <property type="evidence" value="ECO:0007669"/>
    <property type="project" value="UniProtKB-KW"/>
</dbReference>
<sequence length="372" mass="40878">MNINMEKYLGELEELVNIDSGSKTPHGVEKVCDILYKKFEDIGLIVKKHYINDNAGPCLEVRNKEGKDIDILILGHMDTVFGEGTVKERPFSMRENIAYGPGVIDMKSALLSVYYVIKDVIEDNKIDKSICIAFNCDEEISSIYSRELLEELGRNSKYALVLEPARANGAFVASRKGVMKYKIDFSGVASHAGNNHKEGKSAIQELAHWVLKLHELTNYDLETTVNVGVVSGGSSANVVCPSASCEVDVRVKTIDEANRIDKCINELLNNINTDGVSVKVSGGLSRPPMEMTEKRRELHKLVEEIGKEEGINVHWTDAGGGSDGNIVASVGTPVIDAIGPIGGYGHNEKEYLEIDSVEPMARLLKKLIEKLS</sequence>
<protein>
    <submittedName>
        <fullName evidence="5">M20 family peptidase</fullName>
    </submittedName>
</protein>
<dbReference type="InterPro" id="IPR011650">
    <property type="entry name" value="Peptidase_M20_dimer"/>
</dbReference>
<dbReference type="Gene3D" id="3.40.630.10">
    <property type="entry name" value="Zn peptidases"/>
    <property type="match status" value="1"/>
</dbReference>
<gene>
    <name evidence="5" type="ORF">CHL78_007235</name>
</gene>
<dbReference type="InterPro" id="IPR002933">
    <property type="entry name" value="Peptidase_M20"/>
</dbReference>
<organism evidence="5 6">
    <name type="scientific">Romboutsia weinsteinii</name>
    <dbReference type="NCBI Taxonomy" id="2020949"/>
    <lineage>
        <taxon>Bacteria</taxon>
        <taxon>Bacillati</taxon>
        <taxon>Bacillota</taxon>
        <taxon>Clostridia</taxon>
        <taxon>Peptostreptococcales</taxon>
        <taxon>Peptostreptococcaceae</taxon>
        <taxon>Romboutsia</taxon>
    </lineage>
</organism>
<evidence type="ECO:0000256" key="2">
    <source>
        <dbReference type="ARBA" id="ARBA00022801"/>
    </source>
</evidence>
<dbReference type="SUPFAM" id="SSF55031">
    <property type="entry name" value="Bacterial exopeptidase dimerisation domain"/>
    <property type="match status" value="1"/>
</dbReference>
<evidence type="ECO:0000313" key="5">
    <source>
        <dbReference type="EMBL" id="RDY28088.1"/>
    </source>
</evidence>
<keyword evidence="6" id="KW-1185">Reference proteome</keyword>
<accession>A0A371J5Y6</accession>
<dbReference type="InterPro" id="IPR050072">
    <property type="entry name" value="Peptidase_M20A"/>
</dbReference>
<comment type="caution">
    <text evidence="5">The sequence shown here is derived from an EMBL/GenBank/DDBJ whole genome shotgun (WGS) entry which is preliminary data.</text>
</comment>
<dbReference type="GO" id="GO:0016787">
    <property type="term" value="F:hydrolase activity"/>
    <property type="evidence" value="ECO:0007669"/>
    <property type="project" value="UniProtKB-KW"/>
</dbReference>
<dbReference type="PANTHER" id="PTHR43808:SF9">
    <property type="entry name" value="BLL0789 PROTEIN"/>
    <property type="match status" value="1"/>
</dbReference>
<feature type="domain" description="Peptidase M20 dimerisation" evidence="4">
    <location>
        <begin position="174"/>
        <end position="272"/>
    </location>
</feature>
<dbReference type="SUPFAM" id="SSF53187">
    <property type="entry name" value="Zn-dependent exopeptidases"/>
    <property type="match status" value="1"/>
</dbReference>
<dbReference type="Proteomes" id="UP000215694">
    <property type="component" value="Unassembled WGS sequence"/>
</dbReference>
<dbReference type="CDD" id="cd03885">
    <property type="entry name" value="M20_CPDG2"/>
    <property type="match status" value="1"/>
</dbReference>
<dbReference type="PIRSF" id="PIRSF037238">
    <property type="entry name" value="Carboxypeptidase_G2"/>
    <property type="match status" value="1"/>
</dbReference>
<dbReference type="Pfam" id="PF01546">
    <property type="entry name" value="Peptidase_M20"/>
    <property type="match status" value="1"/>
</dbReference>
<evidence type="ECO:0000313" key="6">
    <source>
        <dbReference type="Proteomes" id="UP000215694"/>
    </source>
</evidence>
<dbReference type="RefSeq" id="WP_094367758.1">
    <property type="nucleotide sequence ID" value="NZ_NOJY02000009.1"/>
</dbReference>
<evidence type="ECO:0000256" key="1">
    <source>
        <dbReference type="ARBA" id="ARBA00022723"/>
    </source>
</evidence>
<dbReference type="Gene3D" id="3.30.70.360">
    <property type="match status" value="1"/>
</dbReference>
<dbReference type="OrthoDB" id="9783294at2"/>
<evidence type="ECO:0000256" key="3">
    <source>
        <dbReference type="PIRSR" id="PIRSR037238-1"/>
    </source>
</evidence>
<feature type="active site" description="Proton acceptor" evidence="3">
    <location>
        <position position="138"/>
    </location>
</feature>
<dbReference type="AlphaFoldDB" id="A0A371J5Y6"/>